<evidence type="ECO:0008006" key="4">
    <source>
        <dbReference type="Google" id="ProtNLM"/>
    </source>
</evidence>
<organism evidence="2 3">
    <name type="scientific">Rufibacter quisquiliarum</name>
    <dbReference type="NCBI Taxonomy" id="1549639"/>
    <lineage>
        <taxon>Bacteria</taxon>
        <taxon>Pseudomonadati</taxon>
        <taxon>Bacteroidota</taxon>
        <taxon>Cytophagia</taxon>
        <taxon>Cytophagales</taxon>
        <taxon>Hymenobacteraceae</taxon>
        <taxon>Rufibacter</taxon>
    </lineage>
</organism>
<dbReference type="Proteomes" id="UP000563094">
    <property type="component" value="Unassembled WGS sequence"/>
</dbReference>
<evidence type="ECO:0000256" key="1">
    <source>
        <dbReference type="SAM" id="SignalP"/>
    </source>
</evidence>
<feature type="chain" id="PRO_5032491021" description="Secreted protein" evidence="1">
    <location>
        <begin position="22"/>
        <end position="219"/>
    </location>
</feature>
<evidence type="ECO:0000313" key="3">
    <source>
        <dbReference type="Proteomes" id="UP000563094"/>
    </source>
</evidence>
<keyword evidence="3" id="KW-1185">Reference proteome</keyword>
<dbReference type="Gene3D" id="3.40.50.10610">
    <property type="entry name" value="ABC-type transport auxiliary lipoprotein component"/>
    <property type="match status" value="1"/>
</dbReference>
<accession>A0A839GAF9</accession>
<proteinExistence type="predicted"/>
<reference evidence="2 3" key="1">
    <citation type="submission" date="2020-08" db="EMBL/GenBank/DDBJ databases">
        <title>Genomic Encyclopedia of Type Strains, Phase IV (KMG-IV): sequencing the most valuable type-strain genomes for metagenomic binning, comparative biology and taxonomic classification.</title>
        <authorList>
            <person name="Goeker M."/>
        </authorList>
    </citation>
    <scope>NUCLEOTIDE SEQUENCE [LARGE SCALE GENOMIC DNA]</scope>
    <source>
        <strain evidence="2 3">DSM 29854</strain>
    </source>
</reference>
<gene>
    <name evidence="2" type="ORF">FHS90_000614</name>
</gene>
<sequence>MRRTLFVLVLLALLTSLGSYAQTKEIYTNPAFATIAKEHKKLAILPFEASIGMRPNQMKTMTPERIKEIEKNEGLAVQSALQTYFLKESGKDDYTVSFQDANTTNALLLKNNITAENIKSFTPGELAKVLGVDGLIMGTFKTDKPMSDGASLALGLAVGFYGATNSGKTAINIYDGGSGELLWKYEKTLSRGLGSDTSTIINTIMRKASKRFPYSKLKA</sequence>
<dbReference type="EMBL" id="JACJIQ010000002">
    <property type="protein sequence ID" value="MBA9075912.1"/>
    <property type="molecule type" value="Genomic_DNA"/>
</dbReference>
<feature type="signal peptide" evidence="1">
    <location>
        <begin position="1"/>
        <end position="21"/>
    </location>
</feature>
<evidence type="ECO:0000313" key="2">
    <source>
        <dbReference type="EMBL" id="MBA9075912.1"/>
    </source>
</evidence>
<dbReference type="RefSeq" id="WP_182511658.1">
    <property type="nucleotide sequence ID" value="NZ_JACJIQ010000002.1"/>
</dbReference>
<keyword evidence="1" id="KW-0732">Signal</keyword>
<dbReference type="AlphaFoldDB" id="A0A839GAF9"/>
<protein>
    <recommendedName>
        <fullName evidence="4">Secreted protein</fullName>
    </recommendedName>
</protein>
<comment type="caution">
    <text evidence="2">The sequence shown here is derived from an EMBL/GenBank/DDBJ whole genome shotgun (WGS) entry which is preliminary data.</text>
</comment>
<name>A0A839GAF9_9BACT</name>